<organism evidence="1 2">
    <name type="scientific">Heterorhabditis bacteriophora</name>
    <name type="common">Entomopathogenic nematode worm</name>
    <dbReference type="NCBI Taxonomy" id="37862"/>
    <lineage>
        <taxon>Eukaryota</taxon>
        <taxon>Metazoa</taxon>
        <taxon>Ecdysozoa</taxon>
        <taxon>Nematoda</taxon>
        <taxon>Chromadorea</taxon>
        <taxon>Rhabditida</taxon>
        <taxon>Rhabditina</taxon>
        <taxon>Rhabditomorpha</taxon>
        <taxon>Strongyloidea</taxon>
        <taxon>Heterorhabditidae</taxon>
        <taxon>Heterorhabditis</taxon>
    </lineage>
</organism>
<protein>
    <submittedName>
        <fullName evidence="2">Uncharacterized protein</fullName>
    </submittedName>
</protein>
<accession>A0A1I7WGJ5</accession>
<evidence type="ECO:0000313" key="2">
    <source>
        <dbReference type="WBParaSite" id="Hba_04110"/>
    </source>
</evidence>
<dbReference type="Proteomes" id="UP000095283">
    <property type="component" value="Unplaced"/>
</dbReference>
<keyword evidence="1" id="KW-1185">Reference proteome</keyword>
<name>A0A1I7WGJ5_HETBA</name>
<dbReference type="AlphaFoldDB" id="A0A1I7WGJ5"/>
<proteinExistence type="predicted"/>
<evidence type="ECO:0000313" key="1">
    <source>
        <dbReference type="Proteomes" id="UP000095283"/>
    </source>
</evidence>
<reference evidence="2" key="1">
    <citation type="submission" date="2016-11" db="UniProtKB">
        <authorList>
            <consortium name="WormBaseParasite"/>
        </authorList>
    </citation>
    <scope>IDENTIFICATION</scope>
</reference>
<sequence length="60" mass="6800">MNSGRRKAALTFPMPHEFEHSIIDITELKDDVALLSPIHQQVFRPSSLQQVNADDHCSIN</sequence>
<dbReference type="WBParaSite" id="Hba_04110">
    <property type="protein sequence ID" value="Hba_04110"/>
    <property type="gene ID" value="Hba_04110"/>
</dbReference>